<sequence>MVFIQRDDCRAIAIIVQDEKCPHGYVRINRTTECNLNVHFNDVINMQLCEDIDDGQKTCVLPFKDTTQRININLLEVYLTPYFAATYNRPVHKGNG</sequence>
<comment type="caution">
    <text evidence="2">The sequence shown here is derived from an EMBL/GenBank/DDBJ whole genome shotgun (WGS) entry which is preliminary data.</text>
</comment>
<dbReference type="EMBL" id="CAJNOM010001435">
    <property type="protein sequence ID" value="CAF1607797.1"/>
    <property type="molecule type" value="Genomic_DNA"/>
</dbReference>
<organism evidence="2 3">
    <name type="scientific">Adineta steineri</name>
    <dbReference type="NCBI Taxonomy" id="433720"/>
    <lineage>
        <taxon>Eukaryota</taxon>
        <taxon>Metazoa</taxon>
        <taxon>Spiralia</taxon>
        <taxon>Gnathifera</taxon>
        <taxon>Rotifera</taxon>
        <taxon>Eurotatoria</taxon>
        <taxon>Bdelloidea</taxon>
        <taxon>Adinetida</taxon>
        <taxon>Adinetidae</taxon>
        <taxon>Adineta</taxon>
    </lineage>
</organism>
<dbReference type="Proteomes" id="UP000663877">
    <property type="component" value="Unassembled WGS sequence"/>
</dbReference>
<proteinExistence type="predicted"/>
<dbReference type="EMBL" id="CAJNOI010001093">
    <property type="protein sequence ID" value="CAF1381597.1"/>
    <property type="molecule type" value="Genomic_DNA"/>
</dbReference>
<evidence type="ECO:0000313" key="1">
    <source>
        <dbReference type="EMBL" id="CAF1381597.1"/>
    </source>
</evidence>
<keyword evidence="3" id="KW-1185">Reference proteome</keyword>
<evidence type="ECO:0000313" key="3">
    <source>
        <dbReference type="Proteomes" id="UP000663832"/>
    </source>
</evidence>
<protein>
    <submittedName>
        <fullName evidence="2">Uncharacterized protein</fullName>
    </submittedName>
</protein>
<dbReference type="Gene3D" id="3.10.330.10">
    <property type="match status" value="1"/>
</dbReference>
<evidence type="ECO:0000313" key="2">
    <source>
        <dbReference type="EMBL" id="CAF1607797.1"/>
    </source>
</evidence>
<dbReference type="Gene3D" id="2.40.40.20">
    <property type="match status" value="1"/>
</dbReference>
<dbReference type="AlphaFoldDB" id="A0A816BDQ9"/>
<name>A0A816BDQ9_9BILA</name>
<reference evidence="2" key="1">
    <citation type="submission" date="2021-02" db="EMBL/GenBank/DDBJ databases">
        <authorList>
            <person name="Nowell W R."/>
        </authorList>
    </citation>
    <scope>NUCLEOTIDE SEQUENCE</scope>
</reference>
<accession>A0A816BDQ9</accession>
<gene>
    <name evidence="1" type="ORF">BJG266_LOCUS36603</name>
    <name evidence="2" type="ORF">QVE165_LOCUS53588</name>
</gene>
<dbReference type="Proteomes" id="UP000663832">
    <property type="component" value="Unassembled WGS sequence"/>
</dbReference>